<dbReference type="Pfam" id="PF13466">
    <property type="entry name" value="STAS_2"/>
    <property type="match status" value="1"/>
</dbReference>
<dbReference type="InterPro" id="IPR036513">
    <property type="entry name" value="STAS_dom_sf"/>
</dbReference>
<dbReference type="Proteomes" id="UP001500630">
    <property type="component" value="Unassembled WGS sequence"/>
</dbReference>
<evidence type="ECO:0000313" key="3">
    <source>
        <dbReference type="Proteomes" id="UP001500630"/>
    </source>
</evidence>
<reference evidence="3" key="1">
    <citation type="journal article" date="2019" name="Int. J. Syst. Evol. Microbiol.">
        <title>The Global Catalogue of Microorganisms (GCM) 10K type strain sequencing project: providing services to taxonomists for standard genome sequencing and annotation.</title>
        <authorList>
            <consortium name="The Broad Institute Genomics Platform"/>
            <consortium name="The Broad Institute Genome Sequencing Center for Infectious Disease"/>
            <person name="Wu L."/>
            <person name="Ma J."/>
        </authorList>
    </citation>
    <scope>NUCLEOTIDE SEQUENCE [LARGE SCALE GENOMIC DNA]</scope>
    <source>
        <strain evidence="3">JCM 17326</strain>
    </source>
</reference>
<dbReference type="SUPFAM" id="SSF52091">
    <property type="entry name" value="SpoIIaa-like"/>
    <property type="match status" value="1"/>
</dbReference>
<accession>A0ABP6W299</accession>
<protein>
    <recommendedName>
        <fullName evidence="1">STAS domain-containing protein</fullName>
    </recommendedName>
</protein>
<sequence>MMQLSVRLVPVGDTTLVIALTGELDSTTAPVLAAFLDPLPQSPVKYVVVAAGDLWFCDLNGLKQLSITHRALLEKGGHLAVAEAQPPLSRLIGLMTTQMQPGIPVYSSMPEALASTDVEVYETTAAPTPVPRHLPSLRGLAGKQSLAAAPRIRPSARLDPPRPQPVPVPQPPIIDQAKILAEQITHQRRVLTRQLDLLSETRLLLSSARERCGDSLTAMRASLTIAQSVANPTMWTRPVNPTADGHETDQCA</sequence>
<feature type="domain" description="STAS" evidence="1">
    <location>
        <begin position="16"/>
        <end position="116"/>
    </location>
</feature>
<evidence type="ECO:0000313" key="2">
    <source>
        <dbReference type="EMBL" id="GAA3544614.1"/>
    </source>
</evidence>
<dbReference type="CDD" id="cd07043">
    <property type="entry name" value="STAS_anti-anti-sigma_factors"/>
    <property type="match status" value="1"/>
</dbReference>
<comment type="caution">
    <text evidence="2">The sequence shown here is derived from an EMBL/GenBank/DDBJ whole genome shotgun (WGS) entry which is preliminary data.</text>
</comment>
<proteinExistence type="predicted"/>
<dbReference type="InterPro" id="IPR058548">
    <property type="entry name" value="MlaB-like_STAS"/>
</dbReference>
<evidence type="ECO:0000259" key="1">
    <source>
        <dbReference type="PROSITE" id="PS50801"/>
    </source>
</evidence>
<dbReference type="RefSeq" id="WP_345561428.1">
    <property type="nucleotide sequence ID" value="NZ_BAABDQ010000004.1"/>
</dbReference>
<name>A0ABP6W299_9ACTN</name>
<dbReference type="InterPro" id="IPR002645">
    <property type="entry name" value="STAS_dom"/>
</dbReference>
<gene>
    <name evidence="2" type="ORF">GCM10022419_026030</name>
</gene>
<dbReference type="EMBL" id="BAABDQ010000004">
    <property type="protein sequence ID" value="GAA3544614.1"/>
    <property type="molecule type" value="Genomic_DNA"/>
</dbReference>
<dbReference type="Gene3D" id="3.30.750.24">
    <property type="entry name" value="STAS domain"/>
    <property type="match status" value="1"/>
</dbReference>
<keyword evidence="3" id="KW-1185">Reference proteome</keyword>
<dbReference type="PROSITE" id="PS50801">
    <property type="entry name" value="STAS"/>
    <property type="match status" value="1"/>
</dbReference>
<organism evidence="2 3">
    <name type="scientific">Nonomuraea rosea</name>
    <dbReference type="NCBI Taxonomy" id="638574"/>
    <lineage>
        <taxon>Bacteria</taxon>
        <taxon>Bacillati</taxon>
        <taxon>Actinomycetota</taxon>
        <taxon>Actinomycetes</taxon>
        <taxon>Streptosporangiales</taxon>
        <taxon>Streptosporangiaceae</taxon>
        <taxon>Nonomuraea</taxon>
    </lineage>
</organism>